<dbReference type="Pfam" id="PF02618">
    <property type="entry name" value="YceG"/>
    <property type="match status" value="1"/>
</dbReference>
<name>A0A1F6GQ33_9PROT</name>
<evidence type="ECO:0000256" key="4">
    <source>
        <dbReference type="ARBA" id="ARBA00023136"/>
    </source>
</evidence>
<sequence length="341" mass="38107">MKHWLWTLLVLLVLSVVGTLGWLAKSLYTPYQGFPGTSVEVEIPSGAGLGLIASRLAEQGVIPSKTAFYWAARLTGRGTGFKHGLYRLEGRHKALEVMDILQEGREQLVKVTIPEGTRMRDIFALFEAAGVKNEGRYDQWSHNREFIASLGLPETPVSLEGFLFPETYLVSRKAEERTILKSMVQMFKTKLPPDYEAQARAVGLSWYEAITLASIVEKETGRVAEQPTVASVFHNRLKKGMRLQTDPTVIYGVADYKGNITKKHLTTFSPYNTYLIPGLPPTPIANPGLGALQAVVHPAVTAYLYFVGKGDGSHLFSTNFKDHDQAVTDFQRRRRTDYHSY</sequence>
<gene>
    <name evidence="7" type="primary">mltG</name>
    <name evidence="8" type="ORF">A2557_05915</name>
</gene>
<dbReference type="CDD" id="cd08010">
    <property type="entry name" value="MltG_like"/>
    <property type="match status" value="1"/>
</dbReference>
<evidence type="ECO:0000256" key="5">
    <source>
        <dbReference type="ARBA" id="ARBA00023239"/>
    </source>
</evidence>
<keyword evidence="6 7" id="KW-0961">Cell wall biogenesis/degradation</keyword>
<keyword evidence="4 7" id="KW-0472">Membrane</keyword>
<comment type="similarity">
    <text evidence="7">Belongs to the transglycosylase MltG family.</text>
</comment>
<keyword evidence="7" id="KW-0997">Cell inner membrane</keyword>
<dbReference type="GO" id="GO:0009252">
    <property type="term" value="P:peptidoglycan biosynthetic process"/>
    <property type="evidence" value="ECO:0007669"/>
    <property type="project" value="UniProtKB-UniRule"/>
</dbReference>
<keyword evidence="3 7" id="KW-1133">Transmembrane helix</keyword>
<dbReference type="Gene3D" id="3.30.1490.480">
    <property type="entry name" value="Endolytic murein transglycosylase"/>
    <property type="match status" value="1"/>
</dbReference>
<proteinExistence type="inferred from homology"/>
<evidence type="ECO:0000256" key="6">
    <source>
        <dbReference type="ARBA" id="ARBA00023316"/>
    </source>
</evidence>
<comment type="caution">
    <text evidence="8">The sequence shown here is derived from an EMBL/GenBank/DDBJ whole genome shotgun (WGS) entry which is preliminary data.</text>
</comment>
<evidence type="ECO:0000313" key="9">
    <source>
        <dbReference type="Proteomes" id="UP000177583"/>
    </source>
</evidence>
<dbReference type="NCBIfam" id="TIGR00247">
    <property type="entry name" value="endolytic transglycosylase MltG"/>
    <property type="match status" value="1"/>
</dbReference>
<dbReference type="PANTHER" id="PTHR30518">
    <property type="entry name" value="ENDOLYTIC MUREIN TRANSGLYCOSYLASE"/>
    <property type="match status" value="1"/>
</dbReference>
<dbReference type="GO" id="GO:0071555">
    <property type="term" value="P:cell wall organization"/>
    <property type="evidence" value="ECO:0007669"/>
    <property type="project" value="UniProtKB-KW"/>
</dbReference>
<evidence type="ECO:0000256" key="3">
    <source>
        <dbReference type="ARBA" id="ARBA00022989"/>
    </source>
</evidence>
<reference evidence="8 9" key="1">
    <citation type="journal article" date="2016" name="Nat. Commun.">
        <title>Thousands of microbial genomes shed light on interconnected biogeochemical processes in an aquifer system.</title>
        <authorList>
            <person name="Anantharaman K."/>
            <person name="Brown C.T."/>
            <person name="Hug L.A."/>
            <person name="Sharon I."/>
            <person name="Castelle C.J."/>
            <person name="Probst A.J."/>
            <person name="Thomas B.C."/>
            <person name="Singh A."/>
            <person name="Wilkins M.J."/>
            <person name="Karaoz U."/>
            <person name="Brodie E.L."/>
            <person name="Williams K.H."/>
            <person name="Hubbard S.S."/>
            <person name="Banfield J.F."/>
        </authorList>
    </citation>
    <scope>NUCLEOTIDE SEQUENCE [LARGE SCALE GENOMIC DNA]</scope>
</reference>
<dbReference type="EC" id="4.2.2.29" evidence="7"/>
<dbReference type="EMBL" id="MFNF01000048">
    <property type="protein sequence ID" value="OGH00265.1"/>
    <property type="molecule type" value="Genomic_DNA"/>
</dbReference>
<dbReference type="Gene3D" id="3.30.160.60">
    <property type="entry name" value="Classic Zinc Finger"/>
    <property type="match status" value="1"/>
</dbReference>
<protein>
    <recommendedName>
        <fullName evidence="7">Endolytic murein transglycosylase</fullName>
        <ecNumber evidence="7">4.2.2.29</ecNumber>
    </recommendedName>
    <alternativeName>
        <fullName evidence="7">Peptidoglycan lytic transglycosylase</fullName>
    </alternativeName>
    <alternativeName>
        <fullName evidence="7">Peptidoglycan polymerization terminase</fullName>
    </alternativeName>
</protein>
<dbReference type="PANTHER" id="PTHR30518:SF2">
    <property type="entry name" value="ENDOLYTIC MUREIN TRANSGLYCOSYLASE"/>
    <property type="match status" value="1"/>
</dbReference>
<dbReference type="GO" id="GO:0008932">
    <property type="term" value="F:lytic endotransglycosylase activity"/>
    <property type="evidence" value="ECO:0007669"/>
    <property type="project" value="UniProtKB-UniRule"/>
</dbReference>
<comment type="function">
    <text evidence="7">Functions as a peptidoglycan terminase that cleaves nascent peptidoglycan strands endolytically to terminate their elongation.</text>
</comment>
<keyword evidence="2 7" id="KW-0812">Transmembrane</keyword>
<dbReference type="Proteomes" id="UP000177583">
    <property type="component" value="Unassembled WGS sequence"/>
</dbReference>
<dbReference type="HAMAP" id="MF_02065">
    <property type="entry name" value="MltG"/>
    <property type="match status" value="1"/>
</dbReference>
<dbReference type="GO" id="GO:0005886">
    <property type="term" value="C:plasma membrane"/>
    <property type="evidence" value="ECO:0007669"/>
    <property type="project" value="UniProtKB-UniRule"/>
</dbReference>
<organism evidence="8 9">
    <name type="scientific">Candidatus Lambdaproteobacteria bacterium RIFOXYD2_FULL_56_26</name>
    <dbReference type="NCBI Taxonomy" id="1817773"/>
    <lineage>
        <taxon>Bacteria</taxon>
        <taxon>Pseudomonadati</taxon>
        <taxon>Pseudomonadota</taxon>
        <taxon>Candidatus Lambdaproteobacteria</taxon>
    </lineage>
</organism>
<keyword evidence="5 7" id="KW-0456">Lyase</keyword>
<feature type="site" description="Important for catalytic activity" evidence="7">
    <location>
        <position position="219"/>
    </location>
</feature>
<dbReference type="AlphaFoldDB" id="A0A1F6GQ33"/>
<evidence type="ECO:0000256" key="2">
    <source>
        <dbReference type="ARBA" id="ARBA00022692"/>
    </source>
</evidence>
<accession>A0A1F6GQ33</accession>
<keyword evidence="1 7" id="KW-1003">Cell membrane</keyword>
<evidence type="ECO:0000256" key="7">
    <source>
        <dbReference type="HAMAP-Rule" id="MF_02065"/>
    </source>
</evidence>
<evidence type="ECO:0000313" key="8">
    <source>
        <dbReference type="EMBL" id="OGH00265.1"/>
    </source>
</evidence>
<evidence type="ECO:0000256" key="1">
    <source>
        <dbReference type="ARBA" id="ARBA00022475"/>
    </source>
</evidence>
<dbReference type="InterPro" id="IPR003770">
    <property type="entry name" value="MLTG-like"/>
</dbReference>
<comment type="catalytic activity">
    <reaction evidence="7">
        <text>a peptidoglycan chain = a peptidoglycan chain with N-acetyl-1,6-anhydromuramyl-[peptide] at the reducing end + a peptidoglycan chain with N-acetylglucosamine at the non-reducing end.</text>
        <dbReference type="EC" id="4.2.2.29"/>
    </reaction>
</comment>